<sequence>MNDGPRRLGFRRRASGALCGVVSLAALLITVGAPASADPSDPPPPLMPEFVPTASNWAPQFPYPYDQIRKNVTDADINAEREMCQWFNARYHDLRDQMDRFGFNLLQANNDWTVGTIQAQADNVATNVEQAVAFLTPRTTALTISQDFAGDMYFPIYQGEPFYRLWQELSNVGVGIRARNTAWVYGPSQQRVKRWASQIERSRVCDQ</sequence>
<protein>
    <submittedName>
        <fullName evidence="2">Uncharacterized protein</fullName>
    </submittedName>
</protein>
<dbReference type="RefSeq" id="WP_051752307.1">
    <property type="nucleotide sequence ID" value="NZ_CP081000.1"/>
</dbReference>
<accession>A0A378W3C0</accession>
<dbReference type="AlphaFoldDB" id="A0A378W3C0"/>
<keyword evidence="1" id="KW-0732">Signal</keyword>
<name>A0A378W3C0_9MYCO</name>
<feature type="signal peptide" evidence="1">
    <location>
        <begin position="1"/>
        <end position="37"/>
    </location>
</feature>
<gene>
    <name evidence="2" type="ORF">NCTC4524_03427</name>
</gene>
<evidence type="ECO:0000256" key="1">
    <source>
        <dbReference type="SAM" id="SignalP"/>
    </source>
</evidence>
<reference evidence="2 3" key="1">
    <citation type="submission" date="2018-06" db="EMBL/GenBank/DDBJ databases">
        <authorList>
            <consortium name="Pathogen Informatics"/>
            <person name="Doyle S."/>
        </authorList>
    </citation>
    <scope>NUCLEOTIDE SEQUENCE [LARGE SCALE GENOMIC DNA]</scope>
    <source>
        <strain evidence="2 3">NCTC4524</strain>
    </source>
</reference>
<dbReference type="EMBL" id="UGQQ01000002">
    <property type="protein sequence ID" value="SUA27456.1"/>
    <property type="molecule type" value="Genomic_DNA"/>
</dbReference>
<organism evidence="2 3">
    <name type="scientific">Mycolicibacterium senegalense</name>
    <dbReference type="NCBI Taxonomy" id="1796"/>
    <lineage>
        <taxon>Bacteria</taxon>
        <taxon>Bacillati</taxon>
        <taxon>Actinomycetota</taxon>
        <taxon>Actinomycetes</taxon>
        <taxon>Mycobacteriales</taxon>
        <taxon>Mycobacteriaceae</taxon>
        <taxon>Mycolicibacterium</taxon>
    </lineage>
</organism>
<feature type="chain" id="PRO_5016689752" evidence="1">
    <location>
        <begin position="38"/>
        <end position="207"/>
    </location>
</feature>
<proteinExistence type="predicted"/>
<dbReference type="Proteomes" id="UP000254945">
    <property type="component" value="Unassembled WGS sequence"/>
</dbReference>
<evidence type="ECO:0000313" key="2">
    <source>
        <dbReference type="EMBL" id="SUA27456.1"/>
    </source>
</evidence>
<evidence type="ECO:0000313" key="3">
    <source>
        <dbReference type="Proteomes" id="UP000254945"/>
    </source>
</evidence>